<accession>W7FTL6</accession>
<dbReference type="AlphaFoldDB" id="W7FTL6"/>
<name>W7FTL6_PLAF8</name>
<reference evidence="2" key="1">
    <citation type="submission" date="2007-11" db="EMBL/GenBank/DDBJ databases">
        <authorList>
            <consortium name="The Broad Institute Genome Sequencing Platform"/>
            <person name="Volkman S.K."/>
            <person name="Daily J.P."/>
            <person name="Sarr O."/>
            <person name="Ndiaye D."/>
            <person name="Ndir O."/>
            <person name="Mboup S."/>
            <person name="Lukens A."/>
            <person name="Stange-Thomann N."/>
            <person name="Mauceli E."/>
            <person name="Gnerre S."/>
            <person name="Jaffe D."/>
            <person name="Zainoun J."/>
            <person name="Wiegand R.C."/>
            <person name="Birren B."/>
            <person name="Galagan J."/>
            <person name="Lander E."/>
            <person name="Wirth D.F."/>
        </authorList>
    </citation>
    <scope>NUCLEOTIDE SEQUENCE [LARGE SCALE GENOMIC DNA]</scope>
    <source>
        <strain evidence="2">7G8</strain>
    </source>
</reference>
<reference evidence="1 2" key="2">
    <citation type="submission" date="2013-02" db="EMBL/GenBank/DDBJ databases">
        <title>The Genome Sequence of Plasmodium falciparum 7G8.</title>
        <authorList>
            <consortium name="The Broad Institute Genome Sequencing Platform"/>
            <consortium name="The Broad Institute Genome Sequencing Center for Infectious Disease"/>
            <person name="Neafsey D."/>
            <person name="Cheeseman I."/>
            <person name="Volkman S."/>
            <person name="Adams J."/>
            <person name="Walker B."/>
            <person name="Young S.K."/>
            <person name="Zeng Q."/>
            <person name="Gargeya S."/>
            <person name="Fitzgerald M."/>
            <person name="Haas B."/>
            <person name="Abouelleil A."/>
            <person name="Alvarado L."/>
            <person name="Arachchi H.M."/>
            <person name="Berlin A.M."/>
            <person name="Chapman S.B."/>
            <person name="Dewar J."/>
            <person name="Goldberg J."/>
            <person name="Griggs A."/>
            <person name="Gujja S."/>
            <person name="Hansen M."/>
            <person name="Howarth C."/>
            <person name="Imamovic A."/>
            <person name="Larimer J."/>
            <person name="McCowan C."/>
            <person name="Murphy C."/>
            <person name="Neiman D."/>
            <person name="Pearson M."/>
            <person name="Priest M."/>
            <person name="Roberts A."/>
            <person name="Saif S."/>
            <person name="Shea T."/>
            <person name="Sisk P."/>
            <person name="Sykes S."/>
            <person name="Wortman J."/>
            <person name="Nusbaum C."/>
            <person name="Birren B."/>
        </authorList>
    </citation>
    <scope>NUCLEOTIDE SEQUENCE [LARGE SCALE GENOMIC DNA]</scope>
    <source>
        <strain evidence="1 2">7G8</strain>
    </source>
</reference>
<dbReference type="OrthoDB" id="371339at2759"/>
<sequence length="758" mass="90263">MTFLSSPSTNHMITNLTKRTNEFQSKIDGMLNNISTESLPFQKKSFMCCVNCFDTYNTDFETIGKCVNNCQKGTEHFVQVVQNEMQNLQNNLQSLCNYSLRSRIESIFKGYNNMINSNEELIQNSDVERDCNTETCLNKEKYMNKNEECIRIKRKISNDDNMSIFIKGRKYLFIENYTSVIYEKCEDKLNIILANKYLEQGIIEVQLKGNVTFIIPCCLNKNILSCFLPQLERGLYHLFFFFNKERMFIKLLRPGSELSDDIKSIPLHVIEITDFSHGLKKNKITDKNKEYIINSTHNNFYTNKELIKLYNNIYNNYNNIYNDEYKKNNKISLQKNFDLHYNNEEHFYNFLNSYKDQFIDHSSFTTKMRNSYQHNKDIEREKREKNQKNSLDINNMNFISQLNLEKHVAQSRIPILYKRLLYDNCIYENKMVIMHFHTKIFEYNPFNILSTHIFTKSEIEKDGYIIFAFNIIPITINTNKNKSKYINSYHNEDIYKKKNINKKINYSSNILNSSGEKKEEIGNSYMSTLFILNSDERNCVDIRLWKYIKTVECNKNDISNNFYLSKNNYKNVVCPISPQLINNKNIFNRYSEGLKISDKVSIFFEDWNEDILPIQKFVNSFEYDIPYKKLNELSNYVEDINGDILLYNDFNENDKNDHVCDDTIKSQNESINGYQYNNNESELITNTSMNQNNFYIKDMEKNKINNKDKMNKISMKYLFNNFVSFVLIIDEKIYHSVTPINKFILLFIINYWMNFVEK</sequence>
<protein>
    <submittedName>
        <fullName evidence="1">Uncharacterized protein</fullName>
    </submittedName>
</protein>
<evidence type="ECO:0000313" key="2">
    <source>
        <dbReference type="Proteomes" id="UP000030688"/>
    </source>
</evidence>
<gene>
    <name evidence="1" type="ORF">PFBG_00590</name>
</gene>
<dbReference type="InterPro" id="IPR008560">
    <property type="entry name" value="DUF842_euk"/>
</dbReference>
<proteinExistence type="predicted"/>
<dbReference type="Pfam" id="PF05811">
    <property type="entry name" value="DUF842"/>
    <property type="match status" value="1"/>
</dbReference>
<evidence type="ECO:0000313" key="1">
    <source>
        <dbReference type="EMBL" id="EUR79100.1"/>
    </source>
</evidence>
<organism evidence="1 2">
    <name type="scientific">Plasmodium falciparum (isolate 7G8)</name>
    <dbReference type="NCBI Taxonomy" id="57266"/>
    <lineage>
        <taxon>Eukaryota</taxon>
        <taxon>Sar</taxon>
        <taxon>Alveolata</taxon>
        <taxon>Apicomplexa</taxon>
        <taxon>Aconoidasida</taxon>
        <taxon>Haemosporida</taxon>
        <taxon>Plasmodiidae</taxon>
        <taxon>Plasmodium</taxon>
        <taxon>Plasmodium (Laverania)</taxon>
    </lineage>
</organism>
<dbReference type="Proteomes" id="UP000030688">
    <property type="component" value="Unassembled WGS sequence"/>
</dbReference>
<dbReference type="EMBL" id="KE123587">
    <property type="protein sequence ID" value="EUR79100.1"/>
    <property type="molecule type" value="Genomic_DNA"/>
</dbReference>